<evidence type="ECO:0000259" key="2">
    <source>
        <dbReference type="Pfam" id="PF09607"/>
    </source>
</evidence>
<dbReference type="Gene3D" id="1.10.10.60">
    <property type="entry name" value="Homeodomain-like"/>
    <property type="match status" value="1"/>
</dbReference>
<feature type="domain" description="Brinker DNA-binding" evidence="2">
    <location>
        <begin position="42"/>
        <end position="89"/>
    </location>
</feature>
<evidence type="ECO:0000256" key="1">
    <source>
        <dbReference type="SAM" id="Phobius"/>
    </source>
</evidence>
<reference evidence="3" key="1">
    <citation type="journal article" date="2023" name="DNA Res.">
        <title>Chromosome-level genome assembly of Phrynocephalus forsythii using third-generation DNA sequencing and Hi-C analysis.</title>
        <authorList>
            <person name="Qi Y."/>
            <person name="Zhao W."/>
            <person name="Zhao Y."/>
            <person name="Niu C."/>
            <person name="Cao S."/>
            <person name="Zhang Y."/>
        </authorList>
    </citation>
    <scope>NUCLEOTIDE SEQUENCE</scope>
    <source>
        <tissue evidence="3">Muscle</tissue>
    </source>
</reference>
<name>A0A9Q0XQR2_9SAUR</name>
<dbReference type="InterPro" id="IPR018586">
    <property type="entry name" value="Brinker_DNA-bd"/>
</dbReference>
<evidence type="ECO:0000313" key="3">
    <source>
        <dbReference type="EMBL" id="KAJ7324288.1"/>
    </source>
</evidence>
<feature type="transmembrane region" description="Helical" evidence="1">
    <location>
        <begin position="20"/>
        <end position="38"/>
    </location>
</feature>
<accession>A0A9Q0XQR2</accession>
<dbReference type="Pfam" id="PF09607">
    <property type="entry name" value="BrkDBD"/>
    <property type="match status" value="1"/>
</dbReference>
<keyword evidence="1" id="KW-0812">Transmembrane</keyword>
<keyword evidence="1" id="KW-1133">Transmembrane helix</keyword>
<keyword evidence="4" id="KW-1185">Reference proteome</keyword>
<comment type="caution">
    <text evidence="3">The sequence shown here is derived from an EMBL/GenBank/DDBJ whole genome shotgun (WGS) entry which is preliminary data.</text>
</comment>
<gene>
    <name evidence="3" type="ORF">JRQ81_017308</name>
</gene>
<dbReference type="Proteomes" id="UP001142489">
    <property type="component" value="Unassembled WGS sequence"/>
</dbReference>
<feature type="non-terminal residue" evidence="3">
    <location>
        <position position="1"/>
    </location>
</feature>
<dbReference type="AlphaFoldDB" id="A0A9Q0XQR2"/>
<proteinExistence type="predicted"/>
<sequence length="145" mass="16633">VKVYHCSVTHPDTLTLKKTAFITVFYGISLLLVSLMDLKQKRGAYTAAFKLKVVEYAKQHGNRAAARHFGEPPTECTIREWRKMEEKLKTLSKTKCNFRRGIAKWPKLEEQVKEFVLNHRKAGIALSTKMIIIQAVKISKELQST</sequence>
<evidence type="ECO:0000313" key="4">
    <source>
        <dbReference type="Proteomes" id="UP001142489"/>
    </source>
</evidence>
<protein>
    <recommendedName>
        <fullName evidence="2">Brinker DNA-binding domain-containing protein</fullName>
    </recommendedName>
</protein>
<keyword evidence="1" id="KW-0472">Membrane</keyword>
<organism evidence="3 4">
    <name type="scientific">Phrynocephalus forsythii</name>
    <dbReference type="NCBI Taxonomy" id="171643"/>
    <lineage>
        <taxon>Eukaryota</taxon>
        <taxon>Metazoa</taxon>
        <taxon>Chordata</taxon>
        <taxon>Craniata</taxon>
        <taxon>Vertebrata</taxon>
        <taxon>Euteleostomi</taxon>
        <taxon>Lepidosauria</taxon>
        <taxon>Squamata</taxon>
        <taxon>Bifurcata</taxon>
        <taxon>Unidentata</taxon>
        <taxon>Episquamata</taxon>
        <taxon>Toxicofera</taxon>
        <taxon>Iguania</taxon>
        <taxon>Acrodonta</taxon>
        <taxon>Agamidae</taxon>
        <taxon>Agaminae</taxon>
        <taxon>Phrynocephalus</taxon>
    </lineage>
</organism>
<dbReference type="OrthoDB" id="9050360at2759"/>
<dbReference type="EMBL" id="JAPFRF010000008">
    <property type="protein sequence ID" value="KAJ7324288.1"/>
    <property type="molecule type" value="Genomic_DNA"/>
</dbReference>